<organism evidence="3 4">
    <name type="scientific">Jannaschia rubra</name>
    <dbReference type="NCBI Taxonomy" id="282197"/>
    <lineage>
        <taxon>Bacteria</taxon>
        <taxon>Pseudomonadati</taxon>
        <taxon>Pseudomonadota</taxon>
        <taxon>Alphaproteobacteria</taxon>
        <taxon>Rhodobacterales</taxon>
        <taxon>Roseobacteraceae</taxon>
        <taxon>Jannaschia</taxon>
    </lineage>
</organism>
<feature type="compositionally biased region" description="Pro residues" evidence="1">
    <location>
        <begin position="277"/>
        <end position="287"/>
    </location>
</feature>
<protein>
    <recommendedName>
        <fullName evidence="5">Type IV pilus biogenesis</fullName>
    </recommendedName>
</protein>
<dbReference type="Proteomes" id="UP000048908">
    <property type="component" value="Unassembled WGS sequence"/>
</dbReference>
<dbReference type="RefSeq" id="WP_055681563.1">
    <property type="nucleotide sequence ID" value="NZ_CXPG01000012.1"/>
</dbReference>
<sequence length="881" mass="91651">MTPQIALDLSLDGIIVLSRAPDGPDHGKWWREGMVRLDAPDLPDALARLRDRCVARVGEDFASILVLPDSQLMFTSLERDDRDPKVTIRSLLRGRTPYDVEDLSFDYVERGDRLQVAVVATETLAEAEAFAADHGFRPVAIIGNPTDAIYPGIPDFGTTSLARDLLGGARLALDLGDGIAAVPAPDVPGADVPGAEAKVPVEKPEAELQAPPPADPEPQAPEPEPEQTPAPTEPDPQPQPEGEKPALRIVRDPATTAADVTPPARSVEEPMFARPARPAPPPGPPTPAFSSRRKGSNGDRAADDPKVTRIAPRLSAPVVPVDDPEPLDDTPLPDLDAPVAPPRPKLAPVDALDDMAAVMGGSLMGDGKPSEKHRGGGTLAARASGFGRRLGRREGTARTPPAEDDAIALALPGLAREQASQAGRGASRRWLYVVAALLLVLGALAFWLLGDRPDDAAPAGVVPAETAAPEDTDTTLLLPDSSQAGARRDTADAGQADPPLPVVPLPVVPLSDPQADALRTIAAARDRATGDAPVIGTGPAPQDIGDVYVASIDPVVFDGDAVALPRMQPPTDAFAPQTVPAPAGTAFDTNDDGLVVATEAGTLAPGGYRVVAGRPDIQPRVRPEEAGTAETASRTAEDEARRIILSRVRPAPRPDDASEQIERAAFSGLSRAEITRTRPEQRPDRVVAAAAAAQAASDAAAQAASEVAEEEALAAIEAATAAAAASLANAPQVQVAPAGPSSGLALARSVRPGARPRAVEQAAARYVTARREQAAAAGASTASQQPAATSADQGRQTVRSAGGSVARAATQSNALRMREMNLIGVYGQPQARRALVRMPNGRYVKVKVGDQLDRGRVTGIGESELSYQRGGRSTVLRMPQG</sequence>
<feature type="compositionally biased region" description="Basic and acidic residues" evidence="1">
    <location>
        <begin position="241"/>
        <end position="251"/>
    </location>
</feature>
<evidence type="ECO:0008006" key="5">
    <source>
        <dbReference type="Google" id="ProtNLM"/>
    </source>
</evidence>
<gene>
    <name evidence="3" type="ORF">JAN5088_00876</name>
</gene>
<reference evidence="3 4" key="1">
    <citation type="submission" date="2015-07" db="EMBL/GenBank/DDBJ databases">
        <authorList>
            <person name="Noorani M."/>
        </authorList>
    </citation>
    <scope>NUCLEOTIDE SEQUENCE [LARGE SCALE GENOMIC DNA]</scope>
    <source>
        <strain evidence="3 4">CECT 5088</strain>
    </source>
</reference>
<feature type="region of interest" description="Disordered" evidence="1">
    <location>
        <begin position="777"/>
        <end position="805"/>
    </location>
</feature>
<dbReference type="AlphaFoldDB" id="A0A0M6XQ02"/>
<keyword evidence="4" id="KW-1185">Reference proteome</keyword>
<accession>A0A0M6XQ02</accession>
<feature type="transmembrane region" description="Helical" evidence="2">
    <location>
        <begin position="430"/>
        <end position="449"/>
    </location>
</feature>
<proteinExistence type="predicted"/>
<feature type="compositionally biased region" description="Low complexity" evidence="1">
    <location>
        <begin position="252"/>
        <end position="265"/>
    </location>
</feature>
<feature type="region of interest" description="Disordered" evidence="1">
    <location>
        <begin position="203"/>
        <end position="346"/>
    </location>
</feature>
<keyword evidence="2" id="KW-0472">Membrane</keyword>
<feature type="compositionally biased region" description="Basic and acidic residues" evidence="1">
    <location>
        <begin position="296"/>
        <end position="307"/>
    </location>
</feature>
<name>A0A0M6XQ02_9RHOB</name>
<dbReference type="SUPFAM" id="SSF53067">
    <property type="entry name" value="Actin-like ATPase domain"/>
    <property type="match status" value="1"/>
</dbReference>
<evidence type="ECO:0000256" key="1">
    <source>
        <dbReference type="SAM" id="MobiDB-lite"/>
    </source>
</evidence>
<evidence type="ECO:0000313" key="4">
    <source>
        <dbReference type="Proteomes" id="UP000048908"/>
    </source>
</evidence>
<keyword evidence="2" id="KW-1133">Transmembrane helix</keyword>
<feature type="compositionally biased region" description="Pro residues" evidence="1">
    <location>
        <begin position="210"/>
        <end position="239"/>
    </location>
</feature>
<evidence type="ECO:0000313" key="3">
    <source>
        <dbReference type="EMBL" id="CTQ32114.1"/>
    </source>
</evidence>
<dbReference type="OrthoDB" id="7870459at2"/>
<dbReference type="InterPro" id="IPR043129">
    <property type="entry name" value="ATPase_NBD"/>
</dbReference>
<dbReference type="STRING" id="282197.SAMN04488517_104118"/>
<keyword evidence="2" id="KW-0812">Transmembrane</keyword>
<feature type="region of interest" description="Disordered" evidence="1">
    <location>
        <begin position="364"/>
        <end position="404"/>
    </location>
</feature>
<evidence type="ECO:0000256" key="2">
    <source>
        <dbReference type="SAM" id="Phobius"/>
    </source>
</evidence>
<dbReference type="EMBL" id="CXPG01000012">
    <property type="protein sequence ID" value="CTQ32114.1"/>
    <property type="molecule type" value="Genomic_DNA"/>
</dbReference>
<feature type="compositionally biased region" description="Low complexity" evidence="1">
    <location>
        <begin position="777"/>
        <end position="791"/>
    </location>
</feature>
<feature type="compositionally biased region" description="Low complexity" evidence="1">
    <location>
        <begin position="329"/>
        <end position="338"/>
    </location>
</feature>